<keyword evidence="2 7" id="KW-0813">Transport</keyword>
<evidence type="ECO:0000256" key="3">
    <source>
        <dbReference type="ARBA" id="ARBA00022475"/>
    </source>
</evidence>
<feature type="transmembrane region" description="Helical" evidence="7">
    <location>
        <begin position="204"/>
        <end position="226"/>
    </location>
</feature>
<dbReference type="GO" id="GO:0055085">
    <property type="term" value="P:transmembrane transport"/>
    <property type="evidence" value="ECO:0007669"/>
    <property type="project" value="InterPro"/>
</dbReference>
<dbReference type="GO" id="GO:0005886">
    <property type="term" value="C:plasma membrane"/>
    <property type="evidence" value="ECO:0007669"/>
    <property type="project" value="UniProtKB-SubCell"/>
</dbReference>
<name>A0A6B1DXQ1_9CHLR</name>
<evidence type="ECO:0000259" key="8">
    <source>
        <dbReference type="PROSITE" id="PS50928"/>
    </source>
</evidence>
<dbReference type="InterPro" id="IPR000515">
    <property type="entry name" value="MetI-like"/>
</dbReference>
<evidence type="ECO:0000256" key="1">
    <source>
        <dbReference type="ARBA" id="ARBA00004651"/>
    </source>
</evidence>
<keyword evidence="5 7" id="KW-1133">Transmembrane helix</keyword>
<dbReference type="CDD" id="cd06261">
    <property type="entry name" value="TM_PBP2"/>
    <property type="match status" value="1"/>
</dbReference>
<evidence type="ECO:0000256" key="2">
    <source>
        <dbReference type="ARBA" id="ARBA00022448"/>
    </source>
</evidence>
<dbReference type="PANTHER" id="PTHR43744:SF12">
    <property type="entry name" value="ABC TRANSPORTER PERMEASE PROTEIN MG189-RELATED"/>
    <property type="match status" value="1"/>
</dbReference>
<comment type="similarity">
    <text evidence="7">Belongs to the binding-protein-dependent transport system permease family.</text>
</comment>
<dbReference type="Pfam" id="PF00528">
    <property type="entry name" value="BPD_transp_1"/>
    <property type="match status" value="1"/>
</dbReference>
<dbReference type="EMBL" id="VXPY01000107">
    <property type="protein sequence ID" value="MYD91677.1"/>
    <property type="molecule type" value="Genomic_DNA"/>
</dbReference>
<evidence type="ECO:0000313" key="9">
    <source>
        <dbReference type="EMBL" id="MYD91677.1"/>
    </source>
</evidence>
<organism evidence="9">
    <name type="scientific">Caldilineaceae bacterium SB0662_bin_9</name>
    <dbReference type="NCBI Taxonomy" id="2605258"/>
    <lineage>
        <taxon>Bacteria</taxon>
        <taxon>Bacillati</taxon>
        <taxon>Chloroflexota</taxon>
        <taxon>Caldilineae</taxon>
        <taxon>Caldilineales</taxon>
        <taxon>Caldilineaceae</taxon>
    </lineage>
</organism>
<gene>
    <name evidence="9" type="ORF">F4Y08_15315</name>
</gene>
<reference evidence="9" key="1">
    <citation type="submission" date="2019-09" db="EMBL/GenBank/DDBJ databases">
        <title>Characterisation of the sponge microbiome using genome-centric metagenomics.</title>
        <authorList>
            <person name="Engelberts J.P."/>
            <person name="Robbins S.J."/>
            <person name="De Goeij J.M."/>
            <person name="Aranda M."/>
            <person name="Bell S.C."/>
            <person name="Webster N.S."/>
        </authorList>
    </citation>
    <scope>NUCLEOTIDE SEQUENCE</scope>
    <source>
        <strain evidence="9">SB0662_bin_9</strain>
    </source>
</reference>
<keyword evidence="3" id="KW-1003">Cell membrane</keyword>
<comment type="caution">
    <text evidence="9">The sequence shown here is derived from an EMBL/GenBank/DDBJ whole genome shotgun (WGS) entry which is preliminary data.</text>
</comment>
<sequence>MASPDRYSEYASAAYSGTRGSFSVHFRQKANGAALYAAMCLGLLFFCVPLYYMFTTSFKAEPEVFAMPVHWIPRSFLPQNYVDAFLAAPFPRYFWNSLLVAVIVVGSTVLFSALAGYGFAKFDFPGRRLAFLFILSTMMIPFQVLLIPLFVVVHQLGWTNSYAGLIIPGALSAFGVFLMRQACLTLPDELMDAARIDGAREVGIFIRIVLPLLKPAIATLAILTFLGSWNNFLWPLIVVTKDELFTLPVGMTVFQQPMQAPYWTYIMAVSTVATLPVVIVFLLLQRYFIEGVVVSGLKG</sequence>
<dbReference type="AlphaFoldDB" id="A0A6B1DXQ1"/>
<dbReference type="Gene3D" id="1.10.3720.10">
    <property type="entry name" value="MetI-like"/>
    <property type="match status" value="1"/>
</dbReference>
<accession>A0A6B1DXQ1</accession>
<keyword evidence="4 7" id="KW-0812">Transmembrane</keyword>
<comment type="subcellular location">
    <subcellularLocation>
        <location evidence="1 7">Cell membrane</location>
        <topology evidence="1 7">Multi-pass membrane protein</topology>
    </subcellularLocation>
</comment>
<evidence type="ECO:0000256" key="6">
    <source>
        <dbReference type="ARBA" id="ARBA00023136"/>
    </source>
</evidence>
<proteinExistence type="inferred from homology"/>
<feature type="transmembrane region" description="Helical" evidence="7">
    <location>
        <begin position="162"/>
        <end position="183"/>
    </location>
</feature>
<dbReference type="InterPro" id="IPR035906">
    <property type="entry name" value="MetI-like_sf"/>
</dbReference>
<feature type="transmembrane region" description="Helical" evidence="7">
    <location>
        <begin position="129"/>
        <end position="150"/>
    </location>
</feature>
<protein>
    <submittedName>
        <fullName evidence="9">Carbohydrate ABC transporter permease</fullName>
    </submittedName>
</protein>
<dbReference type="PANTHER" id="PTHR43744">
    <property type="entry name" value="ABC TRANSPORTER PERMEASE PROTEIN MG189-RELATED-RELATED"/>
    <property type="match status" value="1"/>
</dbReference>
<feature type="transmembrane region" description="Helical" evidence="7">
    <location>
        <begin position="93"/>
        <end position="117"/>
    </location>
</feature>
<feature type="transmembrane region" description="Helical" evidence="7">
    <location>
        <begin position="262"/>
        <end position="284"/>
    </location>
</feature>
<evidence type="ECO:0000256" key="4">
    <source>
        <dbReference type="ARBA" id="ARBA00022692"/>
    </source>
</evidence>
<evidence type="ECO:0000256" key="5">
    <source>
        <dbReference type="ARBA" id="ARBA00022989"/>
    </source>
</evidence>
<dbReference type="PROSITE" id="PS50928">
    <property type="entry name" value="ABC_TM1"/>
    <property type="match status" value="1"/>
</dbReference>
<feature type="domain" description="ABC transmembrane type-1" evidence="8">
    <location>
        <begin position="94"/>
        <end position="284"/>
    </location>
</feature>
<keyword evidence="6 7" id="KW-0472">Membrane</keyword>
<feature type="transmembrane region" description="Helical" evidence="7">
    <location>
        <begin position="33"/>
        <end position="54"/>
    </location>
</feature>
<dbReference type="SUPFAM" id="SSF161098">
    <property type="entry name" value="MetI-like"/>
    <property type="match status" value="1"/>
</dbReference>
<evidence type="ECO:0000256" key="7">
    <source>
        <dbReference type="RuleBase" id="RU363032"/>
    </source>
</evidence>